<keyword evidence="3 6" id="KW-0369">Histidine metabolism</keyword>
<evidence type="ECO:0000256" key="2">
    <source>
        <dbReference type="ARBA" id="ARBA00012994"/>
    </source>
</evidence>
<proteinExistence type="inferred from homology"/>
<dbReference type="NCBIfam" id="TIGR01225">
    <property type="entry name" value="hutH"/>
    <property type="match status" value="1"/>
</dbReference>
<dbReference type="GO" id="GO:0005737">
    <property type="term" value="C:cytoplasm"/>
    <property type="evidence" value="ECO:0007669"/>
    <property type="project" value="UniProtKB-SubCell"/>
</dbReference>
<protein>
    <recommendedName>
        <fullName evidence="2 6">Histidine ammonia-lyase</fullName>
        <shortName evidence="6">Histidase</shortName>
        <ecNumber evidence="2 6">4.3.1.3</ecNumber>
    </recommendedName>
</protein>
<dbReference type="Gene3D" id="1.20.200.10">
    <property type="entry name" value="Fumarase/aspartase (Central domain)"/>
    <property type="match status" value="1"/>
</dbReference>
<dbReference type="FunFam" id="1.10.275.10:FF:000005">
    <property type="entry name" value="Histidine ammonia-lyase"/>
    <property type="match status" value="1"/>
</dbReference>
<dbReference type="PROSITE" id="PS00488">
    <property type="entry name" value="PAL_HISTIDASE"/>
    <property type="match status" value="1"/>
</dbReference>
<dbReference type="FunFam" id="1.20.200.10:FF:000003">
    <property type="entry name" value="Histidine ammonia-lyase"/>
    <property type="match status" value="1"/>
</dbReference>
<name>A0AAE3VBV5_9FIRM</name>
<evidence type="ECO:0000256" key="6">
    <source>
        <dbReference type="HAMAP-Rule" id="MF_00229"/>
    </source>
</evidence>
<evidence type="ECO:0000256" key="4">
    <source>
        <dbReference type="ARBA" id="ARBA00023239"/>
    </source>
</evidence>
<evidence type="ECO:0000256" key="3">
    <source>
        <dbReference type="ARBA" id="ARBA00022808"/>
    </source>
</evidence>
<evidence type="ECO:0000256" key="8">
    <source>
        <dbReference type="RuleBase" id="RU004479"/>
    </source>
</evidence>
<dbReference type="InterPro" id="IPR022313">
    <property type="entry name" value="Phe/His_NH3-lyase_AS"/>
</dbReference>
<accession>A0AAE3VBV5</accession>
<comment type="similarity">
    <text evidence="6 7">Belongs to the PAL/histidase family.</text>
</comment>
<comment type="catalytic activity">
    <reaction evidence="5 6 8">
        <text>L-histidine = trans-urocanate + NH4(+)</text>
        <dbReference type="Rhea" id="RHEA:21232"/>
        <dbReference type="ChEBI" id="CHEBI:17771"/>
        <dbReference type="ChEBI" id="CHEBI:28938"/>
        <dbReference type="ChEBI" id="CHEBI:57595"/>
        <dbReference type="EC" id="4.3.1.3"/>
    </reaction>
</comment>
<evidence type="ECO:0000256" key="9">
    <source>
        <dbReference type="RuleBase" id="RU004480"/>
    </source>
</evidence>
<dbReference type="GO" id="GO:0004397">
    <property type="term" value="F:histidine ammonia-lyase activity"/>
    <property type="evidence" value="ECO:0007669"/>
    <property type="project" value="UniProtKB-UniRule"/>
</dbReference>
<organism evidence="10 11">
    <name type="scientific">Moryella indoligenes</name>
    <dbReference type="NCBI Taxonomy" id="371674"/>
    <lineage>
        <taxon>Bacteria</taxon>
        <taxon>Bacillati</taxon>
        <taxon>Bacillota</taxon>
        <taxon>Clostridia</taxon>
        <taxon>Lachnospirales</taxon>
        <taxon>Lachnospiraceae</taxon>
        <taxon>Moryella</taxon>
    </lineage>
</organism>
<dbReference type="NCBIfam" id="NF006871">
    <property type="entry name" value="PRK09367.1"/>
    <property type="match status" value="1"/>
</dbReference>
<dbReference type="InterPro" id="IPR001106">
    <property type="entry name" value="Aromatic_Lyase"/>
</dbReference>
<dbReference type="GO" id="GO:0006548">
    <property type="term" value="P:L-histidine catabolic process"/>
    <property type="evidence" value="ECO:0007669"/>
    <property type="project" value="UniProtKB-UniRule"/>
</dbReference>
<dbReference type="Pfam" id="PF00221">
    <property type="entry name" value="Lyase_aromatic"/>
    <property type="match status" value="1"/>
</dbReference>
<keyword evidence="11" id="KW-1185">Reference proteome</keyword>
<keyword evidence="4 6" id="KW-0456">Lyase</keyword>
<dbReference type="EMBL" id="JAUSTO010000017">
    <property type="protein sequence ID" value="MDQ0153330.1"/>
    <property type="molecule type" value="Genomic_DNA"/>
</dbReference>
<comment type="caution">
    <text evidence="10">The sequence shown here is derived from an EMBL/GenBank/DDBJ whole genome shotgun (WGS) entry which is preliminary data.</text>
</comment>
<dbReference type="CDD" id="cd00332">
    <property type="entry name" value="PAL-HAL"/>
    <property type="match status" value="1"/>
</dbReference>
<dbReference type="InterPro" id="IPR008948">
    <property type="entry name" value="L-Aspartase-like"/>
</dbReference>
<evidence type="ECO:0000256" key="1">
    <source>
        <dbReference type="ARBA" id="ARBA00005113"/>
    </source>
</evidence>
<dbReference type="EC" id="4.3.1.3" evidence="2 6"/>
<evidence type="ECO:0000256" key="5">
    <source>
        <dbReference type="ARBA" id="ARBA00049269"/>
    </source>
</evidence>
<keyword evidence="6" id="KW-0963">Cytoplasm</keyword>
<comment type="subcellular location">
    <subcellularLocation>
        <location evidence="6 9">Cytoplasm</location>
    </subcellularLocation>
</comment>
<evidence type="ECO:0000313" key="10">
    <source>
        <dbReference type="EMBL" id="MDQ0153330.1"/>
    </source>
</evidence>
<dbReference type="HAMAP" id="MF_00229">
    <property type="entry name" value="His_ammonia_lyase"/>
    <property type="match status" value="1"/>
</dbReference>
<reference evidence="10" key="1">
    <citation type="submission" date="2023-07" db="EMBL/GenBank/DDBJ databases">
        <title>Genomic Encyclopedia of Type Strains, Phase IV (KMG-IV): sequencing the most valuable type-strain genomes for metagenomic binning, comparative biology and taxonomic classification.</title>
        <authorList>
            <person name="Goeker M."/>
        </authorList>
    </citation>
    <scope>NUCLEOTIDE SEQUENCE</scope>
    <source>
        <strain evidence="10">DSM 19659</strain>
    </source>
</reference>
<dbReference type="PANTHER" id="PTHR10362">
    <property type="entry name" value="HISTIDINE AMMONIA-LYASE"/>
    <property type="match status" value="1"/>
</dbReference>
<evidence type="ECO:0000256" key="7">
    <source>
        <dbReference type="RuleBase" id="RU003954"/>
    </source>
</evidence>
<dbReference type="InterPro" id="IPR005921">
    <property type="entry name" value="HutH"/>
</dbReference>
<dbReference type="RefSeq" id="WP_307255286.1">
    <property type="nucleotide sequence ID" value="NZ_JAUSTO010000017.1"/>
</dbReference>
<dbReference type="InterPro" id="IPR024083">
    <property type="entry name" value="Fumarase/histidase_N"/>
</dbReference>
<comment type="pathway">
    <text evidence="1 6 8">Amino-acid degradation; L-histidine degradation into L-glutamate; N-formimidoyl-L-glutamate from L-histidine: step 1/3.</text>
</comment>
<feature type="cross-link" description="5-imidazolinone (Ala-Gly)" evidence="6">
    <location>
        <begin position="141"/>
        <end position="143"/>
    </location>
</feature>
<dbReference type="SUPFAM" id="SSF48557">
    <property type="entry name" value="L-aspartase-like"/>
    <property type="match status" value="1"/>
</dbReference>
<feature type="modified residue" description="2,3-didehydroalanine (Ser)" evidence="6">
    <location>
        <position position="142"/>
    </location>
</feature>
<dbReference type="Proteomes" id="UP001241537">
    <property type="component" value="Unassembled WGS sequence"/>
</dbReference>
<dbReference type="Gene3D" id="1.10.275.10">
    <property type="entry name" value="Fumarase/aspartase (N-terminal domain)"/>
    <property type="match status" value="1"/>
</dbReference>
<gene>
    <name evidence="6" type="primary">hutH</name>
    <name evidence="10" type="ORF">J2S20_002045</name>
</gene>
<evidence type="ECO:0000313" key="11">
    <source>
        <dbReference type="Proteomes" id="UP001241537"/>
    </source>
</evidence>
<sequence>MIYIDGNHLTIEEVVRVARNLEPVALSEDGKKNIKISRDIVERKIAEKLVVYGLNTGFGKFANIAVSDTDLDTLQYNLIVSDAVGIGNPFPQDVTRAIMLLRMNALAKGFSGIRLETVEVMAEMLNKGVHPVIPEKGSVGSSGDLCPLAHMVLPMIGLGEAEYKGEVLPGAEAMKAAGIPTVTLKAKEGLALINGTCAMLGVASLAVHDAEILMKTADISAALTIDALGGIVDPYDPRIQMVRPHSGQIDVAANLRSLLQESKLTTHQGEVRLQDAYTLRCIPQIHGGSRMAFDYVKTVIETEINSVTDNPLIFPDNEDVFSGGNFHGQPVAIAMDTLGIAMAEYANVAERRIERLVNPALSGLPGFLCVKEGLNDGFMVAQYAAAALVSENKILAHPASVDSIPTSANQEDHVSMGTIAARTAAQIINNAQHVLAIELICAAQAADFKGAEKLGKGTHAAYESVRSEVSFMETDRELYIDQRKAFKLVQAGTILKNAEEKSGALA</sequence>
<dbReference type="AlphaFoldDB" id="A0AAE3VBV5"/>
<comment type="PTM">
    <text evidence="6">Contains an active site 4-methylidene-imidazol-5-one (MIO), which is formed autocatalytically by cyclization and dehydration of residues Ser-Ser-Gly.</text>
</comment>